<organism evidence="1 2">
    <name type="scientific">Coptis chinensis</name>
    <dbReference type="NCBI Taxonomy" id="261450"/>
    <lineage>
        <taxon>Eukaryota</taxon>
        <taxon>Viridiplantae</taxon>
        <taxon>Streptophyta</taxon>
        <taxon>Embryophyta</taxon>
        <taxon>Tracheophyta</taxon>
        <taxon>Spermatophyta</taxon>
        <taxon>Magnoliopsida</taxon>
        <taxon>Ranunculales</taxon>
        <taxon>Ranunculaceae</taxon>
        <taxon>Coptidoideae</taxon>
        <taxon>Coptis</taxon>
    </lineage>
</organism>
<keyword evidence="2" id="KW-1185">Reference proteome</keyword>
<evidence type="ECO:0000313" key="1">
    <source>
        <dbReference type="EMBL" id="KAF9623659.1"/>
    </source>
</evidence>
<evidence type="ECO:0008006" key="3">
    <source>
        <dbReference type="Google" id="ProtNLM"/>
    </source>
</evidence>
<dbReference type="EMBL" id="JADFTS010000001">
    <property type="protein sequence ID" value="KAF9623659.1"/>
    <property type="molecule type" value="Genomic_DNA"/>
</dbReference>
<reference evidence="1 2" key="1">
    <citation type="submission" date="2020-10" db="EMBL/GenBank/DDBJ databases">
        <title>The Coptis chinensis genome and diversification of protoberbering-type alkaloids.</title>
        <authorList>
            <person name="Wang B."/>
            <person name="Shu S."/>
            <person name="Song C."/>
            <person name="Liu Y."/>
        </authorList>
    </citation>
    <scope>NUCLEOTIDE SEQUENCE [LARGE SCALE GENOMIC DNA]</scope>
    <source>
        <strain evidence="1">HL-2020</strain>
        <tissue evidence="1">Leaf</tissue>
    </source>
</reference>
<protein>
    <recommendedName>
        <fullName evidence="3">CCHC-type domain-containing protein</fullName>
    </recommendedName>
</protein>
<sequence>MTMLYPRRAYWKEYCSSYYWVSTYKHAYMGHIMLLMLDMSDWPVNCDLDRQIMSSPHFRGIGRPKKARTIGKDEEVNPKKKMRICSKCKQPGHNAKTCKGLPAAKKECEELAPTKASKESSAASTLEPPTLKANSKVFATKSNAVAAPKSTLSSSSSTPQPAAETTTLIFEPTRAPEQRHTFGDFLAKQLAKSSTSVLAAAQVAFTDGGTVRAPIATKRPRPFKLPGPAS</sequence>
<accession>A0A835IU25</accession>
<proteinExistence type="predicted"/>
<evidence type="ECO:0000313" key="2">
    <source>
        <dbReference type="Proteomes" id="UP000631114"/>
    </source>
</evidence>
<name>A0A835IU25_9MAGN</name>
<comment type="caution">
    <text evidence="1">The sequence shown here is derived from an EMBL/GenBank/DDBJ whole genome shotgun (WGS) entry which is preliminary data.</text>
</comment>
<dbReference type="OrthoDB" id="1939383at2759"/>
<gene>
    <name evidence="1" type="ORF">IFM89_003691</name>
</gene>
<dbReference type="AlphaFoldDB" id="A0A835IU25"/>
<dbReference type="Proteomes" id="UP000631114">
    <property type="component" value="Unassembled WGS sequence"/>
</dbReference>